<dbReference type="PANTHER" id="PTHR12486">
    <property type="entry name" value="APRATAXIN-RELATED"/>
    <property type="match status" value="1"/>
</dbReference>
<organism evidence="7 8">
    <name type="scientific">Mycosarcoma maydis</name>
    <name type="common">Corn smut fungus</name>
    <name type="synonym">Ustilago maydis</name>
    <dbReference type="NCBI Taxonomy" id="5270"/>
    <lineage>
        <taxon>Eukaryota</taxon>
        <taxon>Fungi</taxon>
        <taxon>Dikarya</taxon>
        <taxon>Basidiomycota</taxon>
        <taxon>Ustilaginomycotina</taxon>
        <taxon>Ustilaginomycetes</taxon>
        <taxon>Ustilaginales</taxon>
        <taxon>Ustilaginaceae</taxon>
        <taxon>Mycosarcoma</taxon>
    </lineage>
</organism>
<dbReference type="InterPro" id="IPR011146">
    <property type="entry name" value="HIT-like"/>
</dbReference>
<evidence type="ECO:0000256" key="3">
    <source>
        <dbReference type="PIRSR" id="PIRSR601310-1"/>
    </source>
</evidence>
<feature type="short sequence motif" description="Histidine triad motif" evidence="4">
    <location>
        <begin position="139"/>
        <end position="143"/>
    </location>
</feature>
<dbReference type="GO" id="GO:0016787">
    <property type="term" value="F:hydrolase activity"/>
    <property type="evidence" value="ECO:0007669"/>
    <property type="project" value="UniProtKB-KW"/>
</dbReference>
<evidence type="ECO:0000256" key="1">
    <source>
        <dbReference type="ARBA" id="ARBA00022741"/>
    </source>
</evidence>
<dbReference type="GeneID" id="23563633"/>
<reference evidence="7 8" key="1">
    <citation type="journal article" date="2006" name="Nature">
        <title>Insights from the genome of the biotrophic fungal plant pathogen Ustilago maydis.</title>
        <authorList>
            <person name="Kamper J."/>
            <person name="Kahmann R."/>
            <person name="Bolker M."/>
            <person name="Ma L.J."/>
            <person name="Brefort T."/>
            <person name="Saville B.J."/>
            <person name="Banuett F."/>
            <person name="Kronstad J.W."/>
            <person name="Gold S.E."/>
            <person name="Muller O."/>
            <person name="Perlin M.H."/>
            <person name="Wosten H.A."/>
            <person name="de Vries R."/>
            <person name="Ruiz-Herrera J."/>
            <person name="Reynaga-Pena C.G."/>
            <person name="Snetselaar K."/>
            <person name="McCann M."/>
            <person name="Perez-Martin J."/>
            <person name="Feldbrugge M."/>
            <person name="Basse C.W."/>
            <person name="Steinberg G."/>
            <person name="Ibeas J.I."/>
            <person name="Holloman W."/>
            <person name="Guzman P."/>
            <person name="Farman M."/>
            <person name="Stajich J.E."/>
            <person name="Sentandreu R."/>
            <person name="Gonzalez-Prieto J.M."/>
            <person name="Kennell J.C."/>
            <person name="Molina L."/>
            <person name="Schirawski J."/>
            <person name="Mendoza-Mendoza A."/>
            <person name="Greilinger D."/>
            <person name="Munch K."/>
            <person name="Rossel N."/>
            <person name="Scherer M."/>
            <person name="Vranes M."/>
            <person name="Ladendorf O."/>
            <person name="Vincon V."/>
            <person name="Fuchs U."/>
            <person name="Sandrock B."/>
            <person name="Meng S."/>
            <person name="Ho E.C."/>
            <person name="Cahill M.J."/>
            <person name="Boyce K.J."/>
            <person name="Klose J."/>
            <person name="Klosterman S.J."/>
            <person name="Deelstra H.J."/>
            <person name="Ortiz-Castellanos L."/>
            <person name="Li W."/>
            <person name="Sanchez-Alonso P."/>
            <person name="Schreier P.H."/>
            <person name="Hauser-Hahn I."/>
            <person name="Vaupel M."/>
            <person name="Koopmann E."/>
            <person name="Friedrich G."/>
            <person name="Voss H."/>
            <person name="Schluter T."/>
            <person name="Margolis J."/>
            <person name="Platt D."/>
            <person name="Swimmer C."/>
            <person name="Gnirke A."/>
            <person name="Chen F."/>
            <person name="Vysotskaia V."/>
            <person name="Mannhaupt G."/>
            <person name="Guldener U."/>
            <person name="Munsterkotter M."/>
            <person name="Haase D."/>
            <person name="Oesterheld M."/>
            <person name="Mewes H.W."/>
            <person name="Mauceli E.W."/>
            <person name="DeCaprio D."/>
            <person name="Wade C.M."/>
            <person name="Butler J."/>
            <person name="Young S."/>
            <person name="Jaffe D.B."/>
            <person name="Calvo S."/>
            <person name="Nusbaum C."/>
            <person name="Galagan J."/>
            <person name="Birren B.W."/>
        </authorList>
    </citation>
    <scope>NUCLEOTIDE SEQUENCE [LARGE SCALE GENOMIC DNA]</scope>
    <source>
        <strain evidence="8">DSM 14603 / FGSC 9021 / UM521</strain>
    </source>
</reference>
<keyword evidence="8" id="KW-1185">Reference proteome</keyword>
<feature type="domain" description="HIT" evidence="6">
    <location>
        <begin position="45"/>
        <end position="155"/>
    </location>
</feature>
<dbReference type="EMBL" id="CM003146">
    <property type="protein sequence ID" value="KIS69076.1"/>
    <property type="molecule type" value="Genomic_DNA"/>
</dbReference>
<keyword evidence="1" id="KW-0547">Nucleotide-binding</keyword>
<sequence>MTSPFSSCFGHSKQPPSCVSSQEEHLNDASATPASRRAIDGIDAAKCVFCNVTPDRFRIVIEDEKLICFTDRSPGAAIHLLVIPRNHIANVQSLTHNHTELVRQMQALGNKALDLVSTSNCAPERRFGFHIPPIRSVDHLHLHCLELPFKSQWKAIKYRLAEPPNHNYIKGWSWFVEWQQTCALLNAGRKIKISSC</sequence>
<dbReference type="InterPro" id="IPR036265">
    <property type="entry name" value="HIT-like_sf"/>
</dbReference>
<evidence type="ECO:0000313" key="8">
    <source>
        <dbReference type="Proteomes" id="UP000000561"/>
    </source>
</evidence>
<dbReference type="InterPro" id="IPR001310">
    <property type="entry name" value="Histidine_triad_HIT"/>
</dbReference>
<dbReference type="OMA" id="SINFLPC"/>
<evidence type="ECO:0000256" key="5">
    <source>
        <dbReference type="SAM" id="MobiDB-lite"/>
    </source>
</evidence>
<dbReference type="PROSITE" id="PS51084">
    <property type="entry name" value="HIT_2"/>
    <property type="match status" value="1"/>
</dbReference>
<proteinExistence type="predicted"/>
<protein>
    <recommendedName>
        <fullName evidence="6">HIT domain-containing protein</fullName>
    </recommendedName>
</protein>
<feature type="region of interest" description="Disordered" evidence="5">
    <location>
        <begin position="1"/>
        <end position="32"/>
    </location>
</feature>
<evidence type="ECO:0000256" key="4">
    <source>
        <dbReference type="PROSITE-ProRule" id="PRU00464"/>
    </source>
</evidence>
<dbReference type="OrthoDB" id="1915375at2759"/>
<dbReference type="SUPFAM" id="SSF54197">
    <property type="entry name" value="HIT-like"/>
    <property type="match status" value="1"/>
</dbReference>
<evidence type="ECO:0000256" key="2">
    <source>
        <dbReference type="ARBA" id="ARBA00022801"/>
    </source>
</evidence>
<name>A0A0D1DZS3_MYCMD</name>
<dbReference type="InParanoid" id="A0A0D1DZS3"/>
<accession>A0A0D1DZS3</accession>
<dbReference type="RefSeq" id="XP_011389423.1">
    <property type="nucleotide sequence ID" value="XM_011391121.1"/>
</dbReference>
<dbReference type="GO" id="GO:0000166">
    <property type="term" value="F:nucleotide binding"/>
    <property type="evidence" value="ECO:0007669"/>
    <property type="project" value="UniProtKB-KW"/>
</dbReference>
<dbReference type="Gene3D" id="3.30.428.10">
    <property type="entry name" value="HIT-like"/>
    <property type="match status" value="1"/>
</dbReference>
<dbReference type="AlphaFoldDB" id="A0A0D1DZS3"/>
<dbReference type="Proteomes" id="UP000000561">
    <property type="component" value="Chromosome 7"/>
</dbReference>
<dbReference type="KEGG" id="uma:UMAG_03055"/>
<feature type="active site" description="Tele-AMP-histidine intermediate" evidence="3">
    <location>
        <position position="143"/>
    </location>
</feature>
<gene>
    <name evidence="7" type="ORF">UMAG_03055</name>
</gene>
<keyword evidence="2" id="KW-0378">Hydrolase</keyword>
<dbReference type="eggNOG" id="KOG4359">
    <property type="taxonomic scope" value="Eukaryota"/>
</dbReference>
<dbReference type="VEuPathDB" id="FungiDB:UMAG_03055"/>
<dbReference type="PANTHER" id="PTHR12486:SF5">
    <property type="entry name" value="ADENOSINE 5'-MONOPHOSPHORAMIDASE HINT3"/>
    <property type="match status" value="1"/>
</dbReference>
<dbReference type="Pfam" id="PF11969">
    <property type="entry name" value="DcpS_C"/>
    <property type="match status" value="1"/>
</dbReference>
<dbReference type="PRINTS" id="PR00332">
    <property type="entry name" value="HISTRIAD"/>
</dbReference>
<evidence type="ECO:0000259" key="6">
    <source>
        <dbReference type="PROSITE" id="PS51084"/>
    </source>
</evidence>
<evidence type="ECO:0000313" key="7">
    <source>
        <dbReference type="EMBL" id="KIS69076.1"/>
    </source>
</evidence>